<feature type="signal peptide" evidence="6">
    <location>
        <begin position="1"/>
        <end position="22"/>
    </location>
</feature>
<sequence length="661" mass="66717">MLPRHLLFHIISLNFYAFYTNCENNKAEKTQLRRIKRQNIGGLCSPLVVFNGQVNYMPTTSSTNLGQIASGTTAGFVCNAGFIQSGNPSASCNNGVWSQPLGICQASGGFGIGTTLLPGGISSGGQCAAIIPPAFGQLSYNAAGQTNTAGIQQQQQQFGPFTTGTTVQLICSSGTYSSGTSQATCSNGQWIPNQLGQCQSTGLGGVGGIGSGGSCAPQITPANGQIIYSTILQPGQTMYSSGTTATLSCLSGTPPLNGQSVSTCLNSFWNPPLGICSITGGTQGIFPTSFPGGTSFGSTCLFGMLPPLGGTIQYSGGSTQQLGGVGTSTGPPYSEGTTATLVCQQGVPSQPSAVCTRGQWQPPNLTGCSGSLFGVTPSIISGFGTQAAGQCLLGLVALGGTVFYSNSGANSGVSNTGTLVGSVNTNIGSSQTGPYPQGTTAQAQCPNGQIPTNGATSATCINSNWQPSSLGSCLGSNIGIASIGVTIPTSIGQGTCLFGPIAINGRVTFSNGQTIGPFPAGTTATMSCNPGFIPNGQATSTCTNSAFPPLGTCMPSSSDPSDTSSVGYNNSNLYNSGRVQCFDMPQPINGATFIYSPPNANSPFPIGTTATLVCANGTQLSDGSTVGQSVMCMYTGWSKLQFDPCLPSSGLGVTPSTTSRR</sequence>
<comment type="subcellular location">
    <subcellularLocation>
        <location evidence="1">Virion</location>
    </subcellularLocation>
</comment>
<evidence type="ECO:0000256" key="4">
    <source>
        <dbReference type="ARBA" id="ARBA00023157"/>
    </source>
</evidence>
<evidence type="ECO:0000256" key="6">
    <source>
        <dbReference type="SAM" id="SignalP"/>
    </source>
</evidence>
<dbReference type="AlphaFoldDB" id="A0A6V7V181"/>
<dbReference type="SUPFAM" id="SSF57535">
    <property type="entry name" value="Complement control module/SCR domain"/>
    <property type="match status" value="4"/>
</dbReference>
<feature type="domain" description="Sushi" evidence="7">
    <location>
        <begin position="213"/>
        <end position="278"/>
    </location>
</feature>
<evidence type="ECO:0000313" key="8">
    <source>
        <dbReference type="EMBL" id="CAD2168683.1"/>
    </source>
</evidence>
<organism evidence="8 9">
    <name type="scientific">Meloidogyne enterolobii</name>
    <name type="common">Root-knot nematode worm</name>
    <name type="synonym">Meloidogyne mayaguensis</name>
    <dbReference type="NCBI Taxonomy" id="390850"/>
    <lineage>
        <taxon>Eukaryota</taxon>
        <taxon>Metazoa</taxon>
        <taxon>Ecdysozoa</taxon>
        <taxon>Nematoda</taxon>
        <taxon>Chromadorea</taxon>
        <taxon>Rhabditida</taxon>
        <taxon>Tylenchina</taxon>
        <taxon>Tylenchomorpha</taxon>
        <taxon>Tylenchoidea</taxon>
        <taxon>Meloidogynidae</taxon>
        <taxon>Meloidogyninae</taxon>
        <taxon>Meloidogyne</taxon>
    </lineage>
</organism>
<dbReference type="Proteomes" id="UP000580250">
    <property type="component" value="Unassembled WGS sequence"/>
</dbReference>
<feature type="disulfide bond" evidence="5">
    <location>
        <begin position="171"/>
        <end position="198"/>
    </location>
</feature>
<dbReference type="PANTHER" id="PTHR45785:SF2">
    <property type="entry name" value="COMPLEMENT FACTOR H-RELATED"/>
    <property type="match status" value="1"/>
</dbReference>
<keyword evidence="4 5" id="KW-1015">Disulfide bond</keyword>
<dbReference type="SMART" id="SM00032">
    <property type="entry name" value="CCP"/>
    <property type="match status" value="7"/>
</dbReference>
<dbReference type="PANTHER" id="PTHR45785">
    <property type="entry name" value="COMPLEMENT FACTOR H-RELATED"/>
    <property type="match status" value="1"/>
</dbReference>
<proteinExistence type="predicted"/>
<reference evidence="8 9" key="1">
    <citation type="submission" date="2020-08" db="EMBL/GenBank/DDBJ databases">
        <authorList>
            <person name="Koutsovoulos G."/>
            <person name="Danchin GJ E."/>
        </authorList>
    </citation>
    <scope>NUCLEOTIDE SEQUENCE [LARGE SCALE GENOMIC DNA]</scope>
</reference>
<feature type="chain" id="PRO_5027608627" description="Sushi domain-containing protein" evidence="6">
    <location>
        <begin position="23"/>
        <end position="661"/>
    </location>
</feature>
<comment type="caution">
    <text evidence="8">The sequence shown here is derived from an EMBL/GenBank/DDBJ whole genome shotgun (WGS) entry which is preliminary data.</text>
</comment>
<evidence type="ECO:0000259" key="7">
    <source>
        <dbReference type="PROSITE" id="PS50923"/>
    </source>
</evidence>
<evidence type="ECO:0000313" key="9">
    <source>
        <dbReference type="Proteomes" id="UP000580250"/>
    </source>
</evidence>
<dbReference type="Pfam" id="PF00084">
    <property type="entry name" value="Sushi"/>
    <property type="match status" value="2"/>
</dbReference>
<evidence type="ECO:0000256" key="3">
    <source>
        <dbReference type="ARBA" id="ARBA00022729"/>
    </source>
</evidence>
<dbReference type="InterPro" id="IPR000436">
    <property type="entry name" value="Sushi_SCR_CCP_dom"/>
</dbReference>
<accession>A0A6V7V181</accession>
<dbReference type="InterPro" id="IPR051503">
    <property type="entry name" value="ComplSys_Reg/VirEntry_Med"/>
</dbReference>
<dbReference type="PROSITE" id="PS50923">
    <property type="entry name" value="SUSHI"/>
    <property type="match status" value="3"/>
</dbReference>
<feature type="domain" description="Sushi" evidence="7">
    <location>
        <begin position="42"/>
        <end position="106"/>
    </location>
</feature>
<feature type="disulfide bond" evidence="5">
    <location>
        <begin position="249"/>
        <end position="276"/>
    </location>
</feature>
<gene>
    <name evidence="8" type="ORF">MENT_LOCUS20066</name>
</gene>
<protein>
    <recommendedName>
        <fullName evidence="7">Sushi domain-containing protein</fullName>
    </recommendedName>
</protein>
<evidence type="ECO:0000256" key="1">
    <source>
        <dbReference type="ARBA" id="ARBA00004328"/>
    </source>
</evidence>
<dbReference type="InterPro" id="IPR035976">
    <property type="entry name" value="Sushi/SCR/CCP_sf"/>
</dbReference>
<feature type="domain" description="Sushi" evidence="7">
    <location>
        <begin position="125"/>
        <end position="200"/>
    </location>
</feature>
<comment type="caution">
    <text evidence="5">Lacks conserved residue(s) required for the propagation of feature annotation.</text>
</comment>
<dbReference type="EMBL" id="CAJEWN010000144">
    <property type="protein sequence ID" value="CAD2168683.1"/>
    <property type="molecule type" value="Genomic_DNA"/>
</dbReference>
<dbReference type="Gene3D" id="2.10.70.10">
    <property type="entry name" value="Complement Module, domain 1"/>
    <property type="match status" value="4"/>
</dbReference>
<keyword evidence="2 5" id="KW-0768">Sushi</keyword>
<evidence type="ECO:0000256" key="5">
    <source>
        <dbReference type="PROSITE-ProRule" id="PRU00302"/>
    </source>
</evidence>
<name>A0A6V7V181_MELEN</name>
<dbReference type="CDD" id="cd00033">
    <property type="entry name" value="CCP"/>
    <property type="match status" value="2"/>
</dbReference>
<evidence type="ECO:0000256" key="2">
    <source>
        <dbReference type="ARBA" id="ARBA00022659"/>
    </source>
</evidence>
<dbReference type="OrthoDB" id="6480633at2759"/>
<keyword evidence="3 6" id="KW-0732">Signal</keyword>